<dbReference type="InterPro" id="IPR008978">
    <property type="entry name" value="HSP20-like_chaperone"/>
</dbReference>
<dbReference type="AlphaFoldDB" id="A0A8S1DPQ4"/>
<evidence type="ECO:0000259" key="5">
    <source>
        <dbReference type="PROSITE" id="PS51203"/>
    </source>
</evidence>
<name>A0A8S1DPQ4_9INSE</name>
<evidence type="ECO:0000259" key="6">
    <source>
        <dbReference type="PROSITE" id="PS51401"/>
    </source>
</evidence>
<feature type="compositionally biased region" description="Basic and acidic residues" evidence="4">
    <location>
        <begin position="321"/>
        <end position="335"/>
    </location>
</feature>
<protein>
    <recommendedName>
        <fullName evidence="9">CS domain-containing protein</fullName>
    </recommendedName>
</protein>
<dbReference type="Pfam" id="PF04969">
    <property type="entry name" value="CS"/>
    <property type="match status" value="1"/>
</dbReference>
<accession>A0A8S1DPQ4</accession>
<dbReference type="EMBL" id="CADEPI010000348">
    <property type="protein sequence ID" value="CAB3384411.1"/>
    <property type="molecule type" value="Genomic_DNA"/>
</dbReference>
<dbReference type="Gene3D" id="2.60.40.790">
    <property type="match status" value="1"/>
</dbReference>
<dbReference type="InterPro" id="IPR007051">
    <property type="entry name" value="CHORD_dom"/>
</dbReference>
<evidence type="ECO:0008006" key="9">
    <source>
        <dbReference type="Google" id="ProtNLM"/>
    </source>
</evidence>
<evidence type="ECO:0000256" key="2">
    <source>
        <dbReference type="ARBA" id="ARBA00022737"/>
    </source>
</evidence>
<evidence type="ECO:0000313" key="7">
    <source>
        <dbReference type="EMBL" id="CAB3384411.1"/>
    </source>
</evidence>
<gene>
    <name evidence="7" type="ORF">CLODIP_2_CD12403</name>
</gene>
<evidence type="ECO:0000256" key="1">
    <source>
        <dbReference type="ARBA" id="ARBA00022723"/>
    </source>
</evidence>
<dbReference type="GO" id="GO:0046872">
    <property type="term" value="F:metal ion binding"/>
    <property type="evidence" value="ECO:0007669"/>
    <property type="project" value="UniProtKB-KW"/>
</dbReference>
<feature type="domain" description="CHORD" evidence="6">
    <location>
        <begin position="150"/>
        <end position="209"/>
    </location>
</feature>
<comment type="caution">
    <text evidence="7">The sequence shown here is derived from an EMBL/GenBank/DDBJ whole genome shotgun (WGS) entry which is preliminary data.</text>
</comment>
<dbReference type="Proteomes" id="UP000494165">
    <property type="component" value="Unassembled WGS sequence"/>
</dbReference>
<dbReference type="InterPro" id="IPR007052">
    <property type="entry name" value="CS_dom"/>
</dbReference>
<dbReference type="PANTHER" id="PTHR46983">
    <property type="entry name" value="CYSTEINE AND HISTIDINE-RICH DOMAIN-CONTAINING PROTEIN 1"/>
    <property type="match status" value="1"/>
</dbReference>
<evidence type="ECO:0000256" key="4">
    <source>
        <dbReference type="SAM" id="MobiDB-lite"/>
    </source>
</evidence>
<feature type="domain" description="CHORD" evidence="6">
    <location>
        <begin position="9"/>
        <end position="68"/>
    </location>
</feature>
<dbReference type="PROSITE" id="PS51401">
    <property type="entry name" value="CHORD"/>
    <property type="match status" value="2"/>
</dbReference>
<keyword evidence="8" id="KW-1185">Reference proteome</keyword>
<keyword evidence="1" id="KW-0479">Metal-binding</keyword>
<evidence type="ECO:0000256" key="3">
    <source>
        <dbReference type="ARBA" id="ARBA00022833"/>
    </source>
</evidence>
<proteinExistence type="predicted"/>
<keyword evidence="3" id="KW-0862">Zinc</keyword>
<dbReference type="Pfam" id="PF04968">
    <property type="entry name" value="CHORD"/>
    <property type="match status" value="2"/>
</dbReference>
<dbReference type="SUPFAM" id="SSF49764">
    <property type="entry name" value="HSP20-like chaperones"/>
    <property type="match status" value="1"/>
</dbReference>
<dbReference type="CDD" id="cd06488">
    <property type="entry name" value="p23_melusin_like"/>
    <property type="match status" value="1"/>
</dbReference>
<reference evidence="7 8" key="1">
    <citation type="submission" date="2020-04" db="EMBL/GenBank/DDBJ databases">
        <authorList>
            <person name="Alioto T."/>
            <person name="Alioto T."/>
            <person name="Gomez Garrido J."/>
        </authorList>
    </citation>
    <scope>NUCLEOTIDE SEQUENCE [LARGE SCALE GENOMIC DNA]</scope>
</reference>
<dbReference type="InterPro" id="IPR039790">
    <property type="entry name" value="CHRD1"/>
</dbReference>
<dbReference type="PROSITE" id="PS51203">
    <property type="entry name" value="CS"/>
    <property type="match status" value="1"/>
</dbReference>
<feature type="domain" description="CS" evidence="5">
    <location>
        <begin position="220"/>
        <end position="310"/>
    </location>
</feature>
<evidence type="ECO:0000313" key="8">
    <source>
        <dbReference type="Proteomes" id="UP000494165"/>
    </source>
</evidence>
<keyword evidence="2" id="KW-0677">Repeat</keyword>
<dbReference type="PANTHER" id="PTHR46983:SF3">
    <property type="entry name" value="CHPADIPLOID STATE MAINTENANCE PROTEIN CHPA"/>
    <property type="match status" value="1"/>
</dbReference>
<feature type="region of interest" description="Disordered" evidence="4">
    <location>
        <begin position="321"/>
        <end position="343"/>
    </location>
</feature>
<dbReference type="Gene3D" id="4.10.1130.20">
    <property type="match status" value="2"/>
</dbReference>
<dbReference type="OrthoDB" id="10261079at2759"/>
<sequence>MAAETLKVCYNKGCGQKFDPDQNKEDSCTFHPGAPVFHDAYKSWSCCNKKSTDFTEFLNYKGCSLSFHNPVKPVEVKPIVDKSTADEVIEYRAPIRTALPRADFDSPQVIIEPKIAAGLLELAQQLQQSQTKDLADAFMPFVLPPVGTACKNNSCKEQYEGPHSDQGLCTYHPGFPIFHEGMKFWSCCTKRTSDFDEFLKQKGCETGRHCWDKKKSMESQVKCRYDWHQTGTHVAVAVYAKKYDPSQSSVKLSSVRLSINLYFPEEGGSFNLDIELGGVVDVTQSTASMMGTKLEVSLRKAEPGSWTRLFFPRTIQEIKKPEPSKLPEDSLKEDFESVDLSDL</sequence>
<organism evidence="7 8">
    <name type="scientific">Cloeon dipterum</name>
    <dbReference type="NCBI Taxonomy" id="197152"/>
    <lineage>
        <taxon>Eukaryota</taxon>
        <taxon>Metazoa</taxon>
        <taxon>Ecdysozoa</taxon>
        <taxon>Arthropoda</taxon>
        <taxon>Hexapoda</taxon>
        <taxon>Insecta</taxon>
        <taxon>Pterygota</taxon>
        <taxon>Palaeoptera</taxon>
        <taxon>Ephemeroptera</taxon>
        <taxon>Pisciforma</taxon>
        <taxon>Baetidae</taxon>
        <taxon>Cloeon</taxon>
    </lineage>
</organism>